<dbReference type="NCBIfam" id="NF038032">
    <property type="entry name" value="CehA_McbA_metalo"/>
    <property type="match status" value="1"/>
</dbReference>
<reference evidence="2 3" key="1">
    <citation type="submission" date="2020-01" db="EMBL/GenBank/DDBJ databases">
        <authorList>
            <person name="Kim M.K."/>
        </authorList>
    </citation>
    <scope>NUCLEOTIDE SEQUENCE [LARGE SCALE GENOMIC DNA]</scope>
    <source>
        <strain evidence="2 3">172606-1</strain>
    </source>
</reference>
<keyword evidence="1" id="KW-0732">Signal</keyword>
<feature type="signal peptide" evidence="1">
    <location>
        <begin position="1"/>
        <end position="30"/>
    </location>
</feature>
<gene>
    <name evidence="2" type="ORF">GXP67_18640</name>
</gene>
<accession>A0A6C0GKJ0</accession>
<evidence type="ECO:0000256" key="1">
    <source>
        <dbReference type="SAM" id="SignalP"/>
    </source>
</evidence>
<organism evidence="2 3">
    <name type="scientific">Rhodocytophaga rosea</name>
    <dbReference type="NCBI Taxonomy" id="2704465"/>
    <lineage>
        <taxon>Bacteria</taxon>
        <taxon>Pseudomonadati</taxon>
        <taxon>Bacteroidota</taxon>
        <taxon>Cytophagia</taxon>
        <taxon>Cytophagales</taxon>
        <taxon>Rhodocytophagaceae</taxon>
        <taxon>Rhodocytophaga</taxon>
    </lineage>
</organism>
<feature type="chain" id="PRO_5025525302" evidence="1">
    <location>
        <begin position="31"/>
        <end position="767"/>
    </location>
</feature>
<keyword evidence="3" id="KW-1185">Reference proteome</keyword>
<evidence type="ECO:0000313" key="3">
    <source>
        <dbReference type="Proteomes" id="UP000480178"/>
    </source>
</evidence>
<protein>
    <submittedName>
        <fullName evidence="2">CehA/McbA family metallohydrolase</fullName>
    </submittedName>
</protein>
<dbReference type="KEGG" id="rhoz:GXP67_18640"/>
<dbReference type="AlphaFoldDB" id="A0A6C0GKJ0"/>
<proteinExistence type="predicted"/>
<evidence type="ECO:0000313" key="2">
    <source>
        <dbReference type="EMBL" id="QHT68515.1"/>
    </source>
</evidence>
<keyword evidence="2" id="KW-0378">Hydrolase</keyword>
<name>A0A6C0GKJ0_9BACT</name>
<sequence length="767" mass="86090">MSKKYQLTLTYTCALCLSCLFLLLLHPAKAQNQSDLQPFLFQTNRLLETLDFLGTPLSSADKQKIEEIIRTRNAFQMTEEIASTLDKYCILEASINPESRVQVVPGKANPQLWQNGWRTFLIKVDNQAGITAVLQASSQQASKVYAVEGDAFNGYPKGKIDPITKQDIGDRWLDMSLYTKPPMQDYLSGLELQYFIVQLYSRDAGKRAASFSVHAGHTTQDLGFRNEADILFDCLPSKTIAFEVKDENGKPTTASFVIKDKQGHIYPPQAKRLAPDFFFQDQIYRQHGEHMLLPEGNYSIEYSRGPEYIPQKKNITVTTQAIQPVTFNLKRWIDPAKMGWYSGDHHIHAAGCAHYTTPTVGVNPSDMMKHILGEGVNVGSVLTWGPGYYHQKQFFEGKDNSLSTADNLMRYDLEVSGFPSGHAGHIVLLRLKDQDYPNTKVLEDWPTWTLPVLKWAKAQGAVTGYAHSGLGLEVKTDKLPNYDMPRFDGIGANEYIVAVTQDLVDFISTVDTPHSHELNIWYHTLNCGYRTRISGETDFPCMSEEQVAHGRSYVKLDGKLNFNDWVNGLKAGRSYVSEGKSHLLNFRVNTLEVGTNGSELHMKGPSTVKVSAKVGAYLAVQNDTTVRKLNLSQDLWYQKPYWNLERARIGNTRTVPVELIVNGEVVATKDILADGNLQDISFDVPVAKSSWVALRILPSSHTNPIFVIVDNKPIRASRQSAEWCVKAVDQCWSQKESQISAKEKPEAQKAYQAAKEAYSKILSEIAE</sequence>
<dbReference type="GO" id="GO:0016787">
    <property type="term" value="F:hydrolase activity"/>
    <property type="evidence" value="ECO:0007669"/>
    <property type="project" value="UniProtKB-KW"/>
</dbReference>
<dbReference type="EMBL" id="CP048222">
    <property type="protein sequence ID" value="QHT68515.1"/>
    <property type="molecule type" value="Genomic_DNA"/>
</dbReference>
<dbReference type="Proteomes" id="UP000480178">
    <property type="component" value="Chromosome"/>
</dbReference>